<evidence type="ECO:0000256" key="1">
    <source>
        <dbReference type="SAM" id="MobiDB-lite"/>
    </source>
</evidence>
<accession>A0A8H5ZKD6</accession>
<protein>
    <submittedName>
        <fullName evidence="2">Uncharacterized protein</fullName>
    </submittedName>
</protein>
<reference evidence="2" key="1">
    <citation type="submission" date="2019-11" db="EMBL/GenBank/DDBJ databases">
        <title>Bipolaris sorokiniana Genome sequencing.</title>
        <authorList>
            <person name="Wang H."/>
        </authorList>
    </citation>
    <scope>NUCLEOTIDE SEQUENCE</scope>
</reference>
<dbReference type="EMBL" id="WNKQ01000006">
    <property type="protein sequence ID" value="KAF5850791.1"/>
    <property type="molecule type" value="Genomic_DNA"/>
</dbReference>
<dbReference type="Gene3D" id="3.80.10.10">
    <property type="entry name" value="Ribonuclease Inhibitor"/>
    <property type="match status" value="1"/>
</dbReference>
<dbReference type="Proteomes" id="UP000624244">
    <property type="component" value="Unassembled WGS sequence"/>
</dbReference>
<dbReference type="InterPro" id="IPR032675">
    <property type="entry name" value="LRR_dom_sf"/>
</dbReference>
<feature type="region of interest" description="Disordered" evidence="1">
    <location>
        <begin position="54"/>
        <end position="139"/>
    </location>
</feature>
<dbReference type="AlphaFoldDB" id="A0A8H5ZKD6"/>
<organism evidence="2 3">
    <name type="scientific">Cochliobolus sativus</name>
    <name type="common">Common root rot and spot blotch fungus</name>
    <name type="synonym">Bipolaris sorokiniana</name>
    <dbReference type="NCBI Taxonomy" id="45130"/>
    <lineage>
        <taxon>Eukaryota</taxon>
        <taxon>Fungi</taxon>
        <taxon>Dikarya</taxon>
        <taxon>Ascomycota</taxon>
        <taxon>Pezizomycotina</taxon>
        <taxon>Dothideomycetes</taxon>
        <taxon>Pleosporomycetidae</taxon>
        <taxon>Pleosporales</taxon>
        <taxon>Pleosporineae</taxon>
        <taxon>Pleosporaceae</taxon>
        <taxon>Bipolaris</taxon>
    </lineage>
</organism>
<sequence>MASFGPGNDSTLCSGGLLQMSRVSQPDIYPSLVITSHHLPIVKKARLPSPFFPLHPLPTLPPSNPPKKEKKKEKFPPTSSPSPPNSSAKSSPPSLSPPSSASQKPAIQPAPSQTQTCNPSLWESPRSPTLTPSPPQNPSYSPLKYILPPLWESPRSPTLTPSPPQNPSYSPLKYILPTPPTHPHERWLHIPNITTYDYTTLSNFQSALITSILTRHHPLLSHVDITIWTMSVRMAHALRNLSALQRLELRFDAGNPGRAVSRAQIGVEREQQRRAWDVLAGSTPSWSRRLVRLRIEGAVVSTKQIAVLLGESRGCEELVLERCSGVGSEVWTFLGSWCGKERVRRVEFGECGGVIREGVLGVIGGMGGLEYLNLYDCQEELAPGTLERWNEEVWRIPHFVAPRPSAFGVDMVVEVDPEYVS</sequence>
<name>A0A8H5ZKD6_COCSA</name>
<feature type="compositionally biased region" description="Low complexity" evidence="1">
    <location>
        <begin position="85"/>
        <end position="112"/>
    </location>
</feature>
<proteinExistence type="predicted"/>
<comment type="caution">
    <text evidence="2">The sequence shown here is derived from an EMBL/GenBank/DDBJ whole genome shotgun (WGS) entry which is preliminary data.</text>
</comment>
<evidence type="ECO:0000313" key="3">
    <source>
        <dbReference type="Proteomes" id="UP000624244"/>
    </source>
</evidence>
<gene>
    <name evidence="2" type="ORF">GGP41_010401</name>
</gene>
<feature type="compositionally biased region" description="Pro residues" evidence="1">
    <location>
        <begin position="54"/>
        <end position="65"/>
    </location>
</feature>
<evidence type="ECO:0000313" key="2">
    <source>
        <dbReference type="EMBL" id="KAF5850791.1"/>
    </source>
</evidence>